<gene>
    <name evidence="2" type="ORF">Pr1d_33800</name>
</gene>
<evidence type="ECO:0000256" key="1">
    <source>
        <dbReference type="SAM" id="MobiDB-lite"/>
    </source>
</evidence>
<feature type="region of interest" description="Disordered" evidence="1">
    <location>
        <begin position="85"/>
        <end position="106"/>
    </location>
</feature>
<keyword evidence="3" id="KW-1185">Reference proteome</keyword>
<name>A0A5B9QPL6_9BACT</name>
<dbReference type="AlphaFoldDB" id="A0A5B9QPL6"/>
<reference evidence="2 3" key="1">
    <citation type="submission" date="2019-08" db="EMBL/GenBank/DDBJ databases">
        <title>Deep-cultivation of Planctomycetes and their phenomic and genomic characterization uncovers novel biology.</title>
        <authorList>
            <person name="Wiegand S."/>
            <person name="Jogler M."/>
            <person name="Boedeker C."/>
            <person name="Pinto D."/>
            <person name="Vollmers J."/>
            <person name="Rivas-Marin E."/>
            <person name="Kohn T."/>
            <person name="Peeters S.H."/>
            <person name="Heuer A."/>
            <person name="Rast P."/>
            <person name="Oberbeckmann S."/>
            <person name="Bunk B."/>
            <person name="Jeske O."/>
            <person name="Meyerdierks A."/>
            <person name="Storesund J.E."/>
            <person name="Kallscheuer N."/>
            <person name="Luecker S."/>
            <person name="Lage O.M."/>
            <person name="Pohl T."/>
            <person name="Merkel B.J."/>
            <person name="Hornburger P."/>
            <person name="Mueller R.-W."/>
            <person name="Bruemmer F."/>
            <person name="Labrenz M."/>
            <person name="Spormann A.M."/>
            <person name="Op den Camp H."/>
            <person name="Overmann J."/>
            <person name="Amann R."/>
            <person name="Jetten M.S.M."/>
            <person name="Mascher T."/>
            <person name="Medema M.H."/>
            <person name="Devos D.P."/>
            <person name="Kaster A.-K."/>
            <person name="Ovreas L."/>
            <person name="Rohde M."/>
            <person name="Galperin M.Y."/>
            <person name="Jogler C."/>
        </authorList>
    </citation>
    <scope>NUCLEOTIDE SEQUENCE [LARGE SCALE GENOMIC DNA]</scope>
    <source>
        <strain evidence="2 3">Pr1d</strain>
    </source>
</reference>
<organism evidence="2 3">
    <name type="scientific">Bythopirellula goksoeyrii</name>
    <dbReference type="NCBI Taxonomy" id="1400387"/>
    <lineage>
        <taxon>Bacteria</taxon>
        <taxon>Pseudomonadati</taxon>
        <taxon>Planctomycetota</taxon>
        <taxon>Planctomycetia</taxon>
        <taxon>Pirellulales</taxon>
        <taxon>Lacipirellulaceae</taxon>
        <taxon>Bythopirellula</taxon>
    </lineage>
</organism>
<evidence type="ECO:0000313" key="2">
    <source>
        <dbReference type="EMBL" id="QEG36071.1"/>
    </source>
</evidence>
<protein>
    <submittedName>
        <fullName evidence="2">Uncharacterized protein</fullName>
    </submittedName>
</protein>
<dbReference type="EMBL" id="CP042913">
    <property type="protein sequence ID" value="QEG36071.1"/>
    <property type="molecule type" value="Genomic_DNA"/>
</dbReference>
<proteinExistence type="predicted"/>
<sequence length="106" mass="12023">MAKKRPFTEATRRRNIQGALWQNFDGNGNAFYAPSVTRSYRDQNDKWQNEVLHLSLDDIPRVIAVLRELETKAYEQMQVDYAARSANGDSESQLPVGAAATESDNF</sequence>
<dbReference type="RefSeq" id="WP_148074481.1">
    <property type="nucleotide sequence ID" value="NZ_CP042913.1"/>
</dbReference>
<dbReference type="Proteomes" id="UP000323917">
    <property type="component" value="Chromosome"/>
</dbReference>
<accession>A0A5B9QPL6</accession>
<dbReference type="OrthoDB" id="300693at2"/>
<evidence type="ECO:0000313" key="3">
    <source>
        <dbReference type="Proteomes" id="UP000323917"/>
    </source>
</evidence>
<dbReference type="KEGG" id="bgok:Pr1d_33800"/>